<proteinExistence type="predicted"/>
<dbReference type="PANTHER" id="PTHR31649:SF1">
    <property type="entry name" value="FARNESOIC ACID O-METHYL TRANSFERASE DOMAIN-CONTAINING PROTEIN"/>
    <property type="match status" value="1"/>
</dbReference>
<dbReference type="Proteomes" id="UP000075886">
    <property type="component" value="Unassembled WGS sequence"/>
</dbReference>
<evidence type="ECO:0000313" key="1">
    <source>
        <dbReference type="EnsemblMetazoa" id="AFAF005433-PA"/>
    </source>
</evidence>
<reference evidence="2" key="1">
    <citation type="submission" date="2014-01" db="EMBL/GenBank/DDBJ databases">
        <title>The Genome Sequence of Anopheles farauti FAR1 (V2).</title>
        <authorList>
            <consortium name="The Broad Institute Genomics Platform"/>
            <person name="Neafsey D.E."/>
            <person name="Besansky N."/>
            <person name="Howell P."/>
            <person name="Walton C."/>
            <person name="Young S.K."/>
            <person name="Zeng Q."/>
            <person name="Gargeya S."/>
            <person name="Fitzgerald M."/>
            <person name="Haas B."/>
            <person name="Abouelleil A."/>
            <person name="Allen A.W."/>
            <person name="Alvarado L."/>
            <person name="Arachchi H.M."/>
            <person name="Berlin A.M."/>
            <person name="Chapman S.B."/>
            <person name="Gainer-Dewar J."/>
            <person name="Goldberg J."/>
            <person name="Griggs A."/>
            <person name="Gujja S."/>
            <person name="Hansen M."/>
            <person name="Howarth C."/>
            <person name="Imamovic A."/>
            <person name="Ireland A."/>
            <person name="Larimer J."/>
            <person name="McCowan C."/>
            <person name="Murphy C."/>
            <person name="Pearson M."/>
            <person name="Poon T.W."/>
            <person name="Priest M."/>
            <person name="Roberts A."/>
            <person name="Saif S."/>
            <person name="Shea T."/>
            <person name="Sisk P."/>
            <person name="Sykes S."/>
            <person name="Wortman J."/>
            <person name="Nusbaum C."/>
            <person name="Birren B."/>
        </authorList>
    </citation>
    <scope>NUCLEOTIDE SEQUENCE [LARGE SCALE GENOMIC DNA]</scope>
    <source>
        <strain evidence="2">FAR1</strain>
    </source>
</reference>
<reference evidence="1" key="2">
    <citation type="submission" date="2020-05" db="UniProtKB">
        <authorList>
            <consortium name="EnsemblMetazoa"/>
        </authorList>
    </citation>
    <scope>IDENTIFICATION</scope>
    <source>
        <strain evidence="1">FAR1</strain>
    </source>
</reference>
<dbReference type="EMBL" id="AXCN02000748">
    <property type="status" value="NOT_ANNOTATED_CDS"/>
    <property type="molecule type" value="Genomic_DNA"/>
</dbReference>
<name>A0A182Q8Z8_9DIPT</name>
<dbReference type="SMART" id="SM00696">
    <property type="entry name" value="DM9"/>
    <property type="match status" value="2"/>
</dbReference>
<accession>A0A182Q8Z8</accession>
<keyword evidence="2" id="KW-1185">Reference proteome</keyword>
<dbReference type="EnsemblMetazoa" id="AFAF005433-RA">
    <property type="protein sequence ID" value="AFAF005433-PA"/>
    <property type="gene ID" value="AFAF005433"/>
</dbReference>
<organism evidence="1 2">
    <name type="scientific">Anopheles farauti</name>
    <dbReference type="NCBI Taxonomy" id="69004"/>
    <lineage>
        <taxon>Eukaryota</taxon>
        <taxon>Metazoa</taxon>
        <taxon>Ecdysozoa</taxon>
        <taxon>Arthropoda</taxon>
        <taxon>Hexapoda</taxon>
        <taxon>Insecta</taxon>
        <taxon>Pterygota</taxon>
        <taxon>Neoptera</taxon>
        <taxon>Endopterygota</taxon>
        <taxon>Diptera</taxon>
        <taxon>Nematocera</taxon>
        <taxon>Culicoidea</taxon>
        <taxon>Culicidae</taxon>
        <taxon>Anophelinae</taxon>
        <taxon>Anopheles</taxon>
    </lineage>
</organism>
<sequence>MMIRWDRLNNMKWVPYSGGDLPLNAVECPQVQTTRIFSRSRTKLYLSRAAHEGSITPGFFNPSTQLCYIPWGGKEHAKKKCEILCTPGRFMRCSDKTLTLATPAGLSEEGEPLYIGRVKVEGMWIYGKVQRSHKVCYVPVYKKETNHEKYEIFIKSQS</sequence>
<evidence type="ECO:0000313" key="2">
    <source>
        <dbReference type="Proteomes" id="UP000075886"/>
    </source>
</evidence>
<protein>
    <submittedName>
        <fullName evidence="1">Uncharacterized protein</fullName>
    </submittedName>
</protein>
<dbReference type="InterPro" id="IPR006616">
    <property type="entry name" value="DM9_repeat"/>
</dbReference>
<dbReference type="AlphaFoldDB" id="A0A182Q8Z8"/>
<dbReference type="Pfam" id="PF11901">
    <property type="entry name" value="DM9"/>
    <property type="match status" value="1"/>
</dbReference>
<dbReference type="VEuPathDB" id="VectorBase:AFAF005433"/>
<dbReference type="PANTHER" id="PTHR31649">
    <property type="entry name" value="AGAP009604-PA"/>
    <property type="match status" value="1"/>
</dbReference>